<keyword evidence="1" id="KW-0732">Signal</keyword>
<feature type="chain" id="PRO_5025001895" description="Periplasmic protein" evidence="1">
    <location>
        <begin position="33"/>
        <end position="183"/>
    </location>
</feature>
<dbReference type="EMBL" id="AAGUYM010000025">
    <property type="protein sequence ID" value="EBS2694776.1"/>
    <property type="molecule type" value="Genomic_DNA"/>
</dbReference>
<organism evidence="2">
    <name type="scientific">Salmonella newport</name>
    <dbReference type="NCBI Taxonomy" id="108619"/>
    <lineage>
        <taxon>Bacteria</taxon>
        <taxon>Pseudomonadati</taxon>
        <taxon>Pseudomonadota</taxon>
        <taxon>Gammaproteobacteria</taxon>
        <taxon>Enterobacterales</taxon>
        <taxon>Enterobacteriaceae</taxon>
        <taxon>Salmonella</taxon>
    </lineage>
</organism>
<dbReference type="Proteomes" id="UP000839726">
    <property type="component" value="Unassembled WGS sequence"/>
</dbReference>
<evidence type="ECO:0008006" key="3">
    <source>
        <dbReference type="Google" id="ProtNLM"/>
    </source>
</evidence>
<evidence type="ECO:0000256" key="1">
    <source>
        <dbReference type="SAM" id="SignalP"/>
    </source>
</evidence>
<protein>
    <recommendedName>
        <fullName evidence="3">Periplasmic protein</fullName>
    </recommendedName>
</protein>
<comment type="caution">
    <text evidence="2">The sequence shown here is derived from an EMBL/GenBank/DDBJ whole genome shotgun (WGS) entry which is preliminary data.</text>
</comment>
<feature type="signal peptide" evidence="1">
    <location>
        <begin position="1"/>
        <end position="32"/>
    </location>
</feature>
<name>A0A5U9KUH2_SALNE</name>
<evidence type="ECO:0000313" key="2">
    <source>
        <dbReference type="EMBL" id="EBS2694776.1"/>
    </source>
</evidence>
<dbReference type="AlphaFoldDB" id="A0A5U9KUH2"/>
<accession>A0A5U9KUH2</accession>
<reference evidence="2" key="1">
    <citation type="submission" date="2018-07" db="EMBL/GenBank/DDBJ databases">
        <authorList>
            <person name="Ashton P.M."/>
            <person name="Dallman T."/>
            <person name="Nair S."/>
            <person name="De Pinna E."/>
            <person name="Peters T."/>
            <person name="Grant K."/>
        </authorList>
    </citation>
    <scope>NUCLEOTIDE SEQUENCE [LARGE SCALE GENOMIC DNA]</scope>
    <source>
        <strain evidence="2">436933</strain>
    </source>
</reference>
<gene>
    <name evidence="2" type="ORF">DRY71_18880</name>
</gene>
<sequence>MKAYMKGDDVVTILRRAGLAALLLCLPLWASAQEMAGITTTTRDTMNMTEISPSAIPEGYSPLPVTEFVVDAEKNDTYILSFGVQDNTIDQNQWILTKYIRGNLLVYDTVNKQVLYSISVSQEKKLPVIFFRFPYNKVKYQGVHYYLELKKGQYLIHPELYIMNNERMTPEILLSFRRKKFVW</sequence>
<proteinExistence type="predicted"/>